<reference evidence="2" key="1">
    <citation type="submission" date="2020-02" db="EMBL/GenBank/DDBJ databases">
        <authorList>
            <person name="Meier V. D."/>
        </authorList>
    </citation>
    <scope>NUCLEOTIDE SEQUENCE</scope>
    <source>
        <strain evidence="2">AVDCRST_MAG35</strain>
    </source>
</reference>
<protein>
    <recommendedName>
        <fullName evidence="3">Integral membrane protein</fullName>
    </recommendedName>
</protein>
<keyword evidence="1" id="KW-0812">Transmembrane</keyword>
<organism evidence="2">
    <name type="scientific">uncultured Quadrisphaera sp</name>
    <dbReference type="NCBI Taxonomy" id="904978"/>
    <lineage>
        <taxon>Bacteria</taxon>
        <taxon>Bacillati</taxon>
        <taxon>Actinomycetota</taxon>
        <taxon>Actinomycetes</taxon>
        <taxon>Kineosporiales</taxon>
        <taxon>Kineosporiaceae</taxon>
        <taxon>Quadrisphaera</taxon>
        <taxon>environmental samples</taxon>
    </lineage>
</organism>
<evidence type="ECO:0000313" key="2">
    <source>
        <dbReference type="EMBL" id="CAA9398517.1"/>
    </source>
</evidence>
<gene>
    <name evidence="2" type="ORF">AVDCRST_MAG35-767</name>
</gene>
<name>A0A6J4NXR9_9ACTN</name>
<dbReference type="EMBL" id="CADCUY010000159">
    <property type="protein sequence ID" value="CAA9398517.1"/>
    <property type="molecule type" value="Genomic_DNA"/>
</dbReference>
<sequence>MSSERTIGQLVADASHDLSALLRSEVALAKAEVKEEVKQGALGAGLFAGAAFFGLIGFLFLLVMAALLIALVLPTWAGFLIVAVVLFLIAGVLGLIGYTRIKKVGPPERTIATSKQTIEAAKGHR</sequence>
<evidence type="ECO:0008006" key="3">
    <source>
        <dbReference type="Google" id="ProtNLM"/>
    </source>
</evidence>
<evidence type="ECO:0000256" key="1">
    <source>
        <dbReference type="SAM" id="Phobius"/>
    </source>
</evidence>
<feature type="transmembrane region" description="Helical" evidence="1">
    <location>
        <begin position="76"/>
        <end position="99"/>
    </location>
</feature>
<keyword evidence="1" id="KW-1133">Transmembrane helix</keyword>
<feature type="transmembrane region" description="Helical" evidence="1">
    <location>
        <begin position="44"/>
        <end position="70"/>
    </location>
</feature>
<keyword evidence="1" id="KW-0472">Membrane</keyword>
<dbReference type="Pfam" id="PF07332">
    <property type="entry name" value="Phage_holin_3_6"/>
    <property type="match status" value="1"/>
</dbReference>
<accession>A0A6J4NXR9</accession>
<dbReference type="InterPro" id="IPR009937">
    <property type="entry name" value="Phage_holin_3_6"/>
</dbReference>
<dbReference type="AlphaFoldDB" id="A0A6J4NXR9"/>
<proteinExistence type="predicted"/>